<dbReference type="GO" id="GO:0004029">
    <property type="term" value="F:aldehyde dehydrogenase (NAD+) activity"/>
    <property type="evidence" value="ECO:0007669"/>
    <property type="project" value="TreeGrafter"/>
</dbReference>
<accession>A0AAW6RLN5</accession>
<gene>
    <name evidence="2" type="ORF">QB898_03695</name>
</gene>
<organism evidence="2 3">
    <name type="scientific">Ottowia cancrivicina</name>
    <dbReference type="NCBI Taxonomy" id="3040346"/>
    <lineage>
        <taxon>Bacteria</taxon>
        <taxon>Pseudomonadati</taxon>
        <taxon>Pseudomonadota</taxon>
        <taxon>Betaproteobacteria</taxon>
        <taxon>Burkholderiales</taxon>
        <taxon>Comamonadaceae</taxon>
        <taxon>Ottowia</taxon>
    </lineage>
</organism>
<evidence type="ECO:0000313" key="3">
    <source>
        <dbReference type="Proteomes" id="UP001237156"/>
    </source>
</evidence>
<comment type="caution">
    <text evidence="2">The sequence shown here is derived from an EMBL/GenBank/DDBJ whole genome shotgun (WGS) entry which is preliminary data.</text>
</comment>
<dbReference type="Gene3D" id="3.40.50.720">
    <property type="entry name" value="NAD(P)-binding Rossmann-like Domain"/>
    <property type="match status" value="1"/>
</dbReference>
<dbReference type="AlphaFoldDB" id="A0AAW6RLN5"/>
<dbReference type="InterPro" id="IPR051783">
    <property type="entry name" value="NAD(P)-dependent_oxidoreduct"/>
</dbReference>
<dbReference type="EMBL" id="JARVII010000004">
    <property type="protein sequence ID" value="MDG9698832.1"/>
    <property type="molecule type" value="Genomic_DNA"/>
</dbReference>
<feature type="domain" description="NAD-dependent epimerase/dehydratase" evidence="1">
    <location>
        <begin position="23"/>
        <end position="231"/>
    </location>
</feature>
<dbReference type="SUPFAM" id="SSF51735">
    <property type="entry name" value="NAD(P)-binding Rossmann-fold domains"/>
    <property type="match status" value="1"/>
</dbReference>
<reference evidence="2 3" key="1">
    <citation type="submission" date="2023-04" db="EMBL/GenBank/DDBJ databases">
        <title>Ottowia paracancer sp. nov., isolated from human stomach.</title>
        <authorList>
            <person name="Song Y."/>
        </authorList>
    </citation>
    <scope>NUCLEOTIDE SEQUENCE [LARGE SCALE GENOMIC DNA]</scope>
    <source>
        <strain evidence="2 3">10c7w1</strain>
    </source>
</reference>
<evidence type="ECO:0000259" key="1">
    <source>
        <dbReference type="Pfam" id="PF01370"/>
    </source>
</evidence>
<protein>
    <submittedName>
        <fullName evidence="2">NAD-dependent epimerase/dehydratase family protein</fullName>
    </submittedName>
</protein>
<dbReference type="GO" id="GO:0005737">
    <property type="term" value="C:cytoplasm"/>
    <property type="evidence" value="ECO:0007669"/>
    <property type="project" value="TreeGrafter"/>
</dbReference>
<evidence type="ECO:0000313" key="2">
    <source>
        <dbReference type="EMBL" id="MDG9698832.1"/>
    </source>
</evidence>
<dbReference type="InterPro" id="IPR036291">
    <property type="entry name" value="NAD(P)-bd_dom_sf"/>
</dbReference>
<dbReference type="PANTHER" id="PTHR48079">
    <property type="entry name" value="PROTEIN YEEZ"/>
    <property type="match status" value="1"/>
</dbReference>
<keyword evidence="3" id="KW-1185">Reference proteome</keyword>
<dbReference type="Pfam" id="PF01370">
    <property type="entry name" value="Epimerase"/>
    <property type="match status" value="1"/>
</dbReference>
<proteinExistence type="predicted"/>
<dbReference type="Proteomes" id="UP001237156">
    <property type="component" value="Unassembled WGS sequence"/>
</dbReference>
<sequence>MNLFFCGARPRALPARFRRARVLIVGCGDVGVRAARLLLPRVRVLALCRSAAKAAALRQMGITPLAGDLDAPASLRRLAAWVGRAGRVLHLAPPAPSSNDGGDARTLALARALRRRWPAAFIYGSTSGVYGDAQGGFTPETRPLRPQTARARRRAAAEAVLRPLGAAVLRIPGIYAADRPGGSPRARLERRAPVLAAPDDVYTSHIHAEDLARACALALWRARPRRAYNVCDDSQMKMGDWFELAARLCGLPCPPRMPRAEAEAALPALQMSFLRESRRLTNQRLKRELRLKLRYPTAESGLKAALLLD</sequence>
<dbReference type="InterPro" id="IPR001509">
    <property type="entry name" value="Epimerase_deHydtase"/>
</dbReference>
<dbReference type="PANTHER" id="PTHR48079:SF6">
    <property type="entry name" value="NAD(P)-BINDING DOMAIN-CONTAINING PROTEIN-RELATED"/>
    <property type="match status" value="1"/>
</dbReference>
<name>A0AAW6RLN5_9BURK</name>